<feature type="non-terminal residue" evidence="1">
    <location>
        <position position="213"/>
    </location>
</feature>
<name>A0A9D4Z8J4_ADICA</name>
<dbReference type="Proteomes" id="UP000886520">
    <property type="component" value="Chromosome 19"/>
</dbReference>
<comment type="caution">
    <text evidence="1">The sequence shown here is derived from an EMBL/GenBank/DDBJ whole genome shotgun (WGS) entry which is preliminary data.</text>
</comment>
<accession>A0A9D4Z8J4</accession>
<dbReference type="EMBL" id="JABFUD020000019">
    <property type="protein sequence ID" value="KAI5065604.1"/>
    <property type="molecule type" value="Genomic_DNA"/>
</dbReference>
<gene>
    <name evidence="1" type="ORF">GOP47_0020299</name>
</gene>
<reference evidence="1" key="1">
    <citation type="submission" date="2021-01" db="EMBL/GenBank/DDBJ databases">
        <title>Adiantum capillus-veneris genome.</title>
        <authorList>
            <person name="Fang Y."/>
            <person name="Liao Q."/>
        </authorList>
    </citation>
    <scope>NUCLEOTIDE SEQUENCE</scope>
    <source>
        <strain evidence="1">H3</strain>
        <tissue evidence="1">Leaf</tissue>
    </source>
</reference>
<evidence type="ECO:0000313" key="2">
    <source>
        <dbReference type="Proteomes" id="UP000886520"/>
    </source>
</evidence>
<dbReference type="AlphaFoldDB" id="A0A9D4Z8J4"/>
<protein>
    <submittedName>
        <fullName evidence="1">Uncharacterized protein</fullName>
    </submittedName>
</protein>
<sequence>MQFCPRLFLASNSQSVKDLLHRELGLPQFSTTLVPLNGHRHHQPACPSCSLEGPPQPAPCSPRLGPCLTRQLSTLWHLAGFTPYKWRSFKPFLPLIESFSSCPAHGQHLAASNPLMLACNSIYNSPSPCRGRPCNWRAPLISCTPVQLHLVAPPSRNLAALGPALSFYRSSGIPSRPRAMLLPPELQWTTFFSLPSMEPSLLTRLLGARSPCP</sequence>
<keyword evidence="2" id="KW-1185">Reference proteome</keyword>
<organism evidence="1 2">
    <name type="scientific">Adiantum capillus-veneris</name>
    <name type="common">Maidenhair fern</name>
    <dbReference type="NCBI Taxonomy" id="13818"/>
    <lineage>
        <taxon>Eukaryota</taxon>
        <taxon>Viridiplantae</taxon>
        <taxon>Streptophyta</taxon>
        <taxon>Embryophyta</taxon>
        <taxon>Tracheophyta</taxon>
        <taxon>Polypodiopsida</taxon>
        <taxon>Polypodiidae</taxon>
        <taxon>Polypodiales</taxon>
        <taxon>Pteridineae</taxon>
        <taxon>Pteridaceae</taxon>
        <taxon>Vittarioideae</taxon>
        <taxon>Adiantum</taxon>
    </lineage>
</organism>
<proteinExistence type="predicted"/>
<evidence type="ECO:0000313" key="1">
    <source>
        <dbReference type="EMBL" id="KAI5065604.1"/>
    </source>
</evidence>